<comment type="caution">
    <text evidence="1">The sequence shown here is derived from an EMBL/GenBank/DDBJ whole genome shotgun (WGS) entry which is preliminary data.</text>
</comment>
<name>A0A9Q3IAX4_9BASI</name>
<accession>A0A9Q3IAX4</accession>
<gene>
    <name evidence="1" type="ORF">O181_073307</name>
</gene>
<reference evidence="1" key="1">
    <citation type="submission" date="2021-03" db="EMBL/GenBank/DDBJ databases">
        <title>Draft genome sequence of rust myrtle Austropuccinia psidii MF-1, a brazilian biotype.</title>
        <authorList>
            <person name="Quecine M.C."/>
            <person name="Pachon D.M.R."/>
            <person name="Bonatelli M.L."/>
            <person name="Correr F.H."/>
            <person name="Franceschini L.M."/>
            <person name="Leite T.F."/>
            <person name="Margarido G.R.A."/>
            <person name="Almeida C.A."/>
            <person name="Ferrarezi J.A."/>
            <person name="Labate C.A."/>
        </authorList>
    </citation>
    <scope>NUCLEOTIDE SEQUENCE</scope>
    <source>
        <strain evidence="1">MF-1</strain>
    </source>
</reference>
<proteinExistence type="predicted"/>
<keyword evidence="2" id="KW-1185">Reference proteome</keyword>
<organism evidence="1 2">
    <name type="scientific">Austropuccinia psidii MF-1</name>
    <dbReference type="NCBI Taxonomy" id="1389203"/>
    <lineage>
        <taxon>Eukaryota</taxon>
        <taxon>Fungi</taxon>
        <taxon>Dikarya</taxon>
        <taxon>Basidiomycota</taxon>
        <taxon>Pucciniomycotina</taxon>
        <taxon>Pucciniomycetes</taxon>
        <taxon>Pucciniales</taxon>
        <taxon>Sphaerophragmiaceae</taxon>
        <taxon>Austropuccinia</taxon>
    </lineage>
</organism>
<dbReference type="OrthoDB" id="3264316at2759"/>
<sequence length="117" mass="13304">MITILQQKFVGIGIRCPKEERFNRCVCHVINLISKGFLAHIGKLTDVDYQSFDNYLGVRKEPIEESDKDAEGSNCDNQGNIISSSNYNHADIESCLTLTSYQQDALIFRQETNQEVE</sequence>
<evidence type="ECO:0000313" key="1">
    <source>
        <dbReference type="EMBL" id="MBW0533592.1"/>
    </source>
</evidence>
<dbReference type="EMBL" id="AVOT02038674">
    <property type="protein sequence ID" value="MBW0533592.1"/>
    <property type="molecule type" value="Genomic_DNA"/>
</dbReference>
<evidence type="ECO:0000313" key="2">
    <source>
        <dbReference type="Proteomes" id="UP000765509"/>
    </source>
</evidence>
<dbReference type="Proteomes" id="UP000765509">
    <property type="component" value="Unassembled WGS sequence"/>
</dbReference>
<dbReference type="AlphaFoldDB" id="A0A9Q3IAX4"/>
<protein>
    <submittedName>
        <fullName evidence="1">Uncharacterized protein</fullName>
    </submittedName>
</protein>